<protein>
    <submittedName>
        <fullName evidence="2">Uncharacterized protein</fullName>
    </submittedName>
</protein>
<dbReference type="EMBL" id="BK015619">
    <property type="protein sequence ID" value="DAE16272.1"/>
    <property type="molecule type" value="Genomic_DNA"/>
</dbReference>
<name>A0A8S5QB55_9CAUD</name>
<feature type="region of interest" description="Disordered" evidence="1">
    <location>
        <begin position="74"/>
        <end position="116"/>
    </location>
</feature>
<evidence type="ECO:0000313" key="2">
    <source>
        <dbReference type="EMBL" id="DAE16272.1"/>
    </source>
</evidence>
<accession>A0A8S5QB55</accession>
<organism evidence="2">
    <name type="scientific">Siphoviridae sp. ctlQ13</name>
    <dbReference type="NCBI Taxonomy" id="2825648"/>
    <lineage>
        <taxon>Viruses</taxon>
        <taxon>Duplodnaviria</taxon>
        <taxon>Heunggongvirae</taxon>
        <taxon>Uroviricota</taxon>
        <taxon>Caudoviricetes</taxon>
    </lineage>
</organism>
<proteinExistence type="predicted"/>
<reference evidence="2" key="1">
    <citation type="journal article" date="2021" name="Proc. Natl. Acad. Sci. U.S.A.">
        <title>A Catalog of Tens of Thousands of Viruses from Human Metagenomes Reveals Hidden Associations with Chronic Diseases.</title>
        <authorList>
            <person name="Tisza M.J."/>
            <person name="Buck C.B."/>
        </authorList>
    </citation>
    <scope>NUCLEOTIDE SEQUENCE</scope>
    <source>
        <strain evidence="2">CtlQ13</strain>
    </source>
</reference>
<evidence type="ECO:0000256" key="1">
    <source>
        <dbReference type="SAM" id="MobiDB-lite"/>
    </source>
</evidence>
<sequence>MTLTDFTLDDLGERLSFRALFSFINNLPKTSALWKATHPNDIDYALWESQEIVPQLLARLSDQISQLAWMYSSAHTTKKQPKPKPLTRPGVESAKEEVYGKDPIPISQFNDWWDSH</sequence>